<dbReference type="AlphaFoldDB" id="A0A5B8VTE5"/>
<dbReference type="Gene3D" id="3.40.50.300">
    <property type="entry name" value="P-loop containing nucleotide triphosphate hydrolases"/>
    <property type="match status" value="1"/>
</dbReference>
<organism evidence="1 2">
    <name type="scientific">Mucilaginibacter ginsenosidivorax</name>
    <dbReference type="NCBI Taxonomy" id="862126"/>
    <lineage>
        <taxon>Bacteria</taxon>
        <taxon>Pseudomonadati</taxon>
        <taxon>Bacteroidota</taxon>
        <taxon>Sphingobacteriia</taxon>
        <taxon>Sphingobacteriales</taxon>
        <taxon>Sphingobacteriaceae</taxon>
        <taxon>Mucilaginibacter</taxon>
    </lineage>
</organism>
<accession>A0A5B8VTE5</accession>
<dbReference type="EMBL" id="CP042437">
    <property type="protein sequence ID" value="QEC74710.1"/>
    <property type="molecule type" value="Genomic_DNA"/>
</dbReference>
<sequence>MQTKEEIISGLRQKIMNWEGFRPPQPGASNDLGLGIVAGAFPDGVFPTGAIHEFISSSPEDTAASGGFIAGLVQKLLDSGGTCLWISYTRRIYPPALKLFGVDPDRVIFVDVPLQKDVLWVAEEALKCEGVATVICETKDLSFTESQRLQLAVEKSHVTGFVLRKDVKKVNTTACVTRWRIRPVRSQLRTGMPGVGYPRWQVELLKVKNGKPGNWTIEWKQQHFKTIIPKPNAATNTEETRKYA</sequence>
<dbReference type="KEGG" id="mgk:FSB76_01630"/>
<protein>
    <submittedName>
        <fullName evidence="1">Error-prone repair protein ImuA</fullName>
    </submittedName>
</protein>
<evidence type="ECO:0000313" key="1">
    <source>
        <dbReference type="EMBL" id="QEC74710.1"/>
    </source>
</evidence>
<dbReference type="InterPro" id="IPR027417">
    <property type="entry name" value="P-loop_NTPase"/>
</dbReference>
<evidence type="ECO:0000313" key="2">
    <source>
        <dbReference type="Proteomes" id="UP000321362"/>
    </source>
</evidence>
<dbReference type="InterPro" id="IPR017026">
    <property type="entry name" value="ImuA"/>
</dbReference>
<keyword evidence="2" id="KW-1185">Reference proteome</keyword>
<reference evidence="1 2" key="1">
    <citation type="journal article" date="2013" name="J. Microbiol.">
        <title>Mucilaginibacter ginsenosidivorax sp. nov., with ginsenoside converting activity isolated from sediment.</title>
        <authorList>
            <person name="Kim J.K."/>
            <person name="Choi T.E."/>
            <person name="Liu Q.M."/>
            <person name="Park H.Y."/>
            <person name="Yi T.H."/>
            <person name="Yoon M.H."/>
            <person name="Kim S.C."/>
            <person name="Im W.T."/>
        </authorList>
    </citation>
    <scope>NUCLEOTIDE SEQUENCE [LARGE SCALE GENOMIC DNA]</scope>
    <source>
        <strain evidence="1 2">KHI28</strain>
    </source>
</reference>
<proteinExistence type="predicted"/>
<dbReference type="OrthoDB" id="836928at2"/>
<dbReference type="SUPFAM" id="SSF52540">
    <property type="entry name" value="P-loop containing nucleoside triphosphate hydrolases"/>
    <property type="match status" value="1"/>
</dbReference>
<name>A0A5B8VTE5_9SPHI</name>
<dbReference type="RefSeq" id="WP_147051869.1">
    <property type="nucleotide sequence ID" value="NZ_CP042437.1"/>
</dbReference>
<dbReference type="Proteomes" id="UP000321362">
    <property type="component" value="Chromosome"/>
</dbReference>
<dbReference type="PIRSF" id="PIRSF034285">
    <property type="entry name" value="UCP034285"/>
    <property type="match status" value="1"/>
</dbReference>
<gene>
    <name evidence="1" type="ORF">FSB76_01630</name>
</gene>